<keyword evidence="1" id="KW-0812">Transmembrane</keyword>
<keyword evidence="3" id="KW-1185">Reference proteome</keyword>
<dbReference type="AlphaFoldDB" id="A0A378R0A6"/>
<keyword evidence="1" id="KW-0472">Membrane</keyword>
<feature type="transmembrane region" description="Helical" evidence="1">
    <location>
        <begin position="7"/>
        <end position="28"/>
    </location>
</feature>
<dbReference type="OrthoDB" id="9946678at2"/>
<dbReference type="EMBL" id="UGQB01000004">
    <property type="protein sequence ID" value="STZ08756.1"/>
    <property type="molecule type" value="Genomic_DNA"/>
</dbReference>
<name>A0A378R0A6_9GAMM</name>
<evidence type="ECO:0000313" key="2">
    <source>
        <dbReference type="EMBL" id="STZ08756.1"/>
    </source>
</evidence>
<dbReference type="Proteomes" id="UP000254065">
    <property type="component" value="Unassembled WGS sequence"/>
</dbReference>
<accession>A0A378R0A6</accession>
<evidence type="ECO:0000313" key="3">
    <source>
        <dbReference type="Proteomes" id="UP000254065"/>
    </source>
</evidence>
<sequence>MILILFFILWLTGAIIFGTICTFIGGYVRPYNDTGIWLGLVLSAIIYVVATMIWLLGYVHPTNLIFTTGL</sequence>
<proteinExistence type="predicted"/>
<keyword evidence="1" id="KW-1133">Transmembrane helix</keyword>
<feature type="transmembrane region" description="Helical" evidence="1">
    <location>
        <begin position="34"/>
        <end position="56"/>
    </location>
</feature>
<reference evidence="2 3" key="1">
    <citation type="submission" date="2018-06" db="EMBL/GenBank/DDBJ databases">
        <authorList>
            <consortium name="Pathogen Informatics"/>
            <person name="Doyle S."/>
        </authorList>
    </citation>
    <scope>NUCLEOTIDE SEQUENCE [LARGE SCALE GENOMIC DNA]</scope>
    <source>
        <strain evidence="2 3">NCTC12877</strain>
    </source>
</reference>
<protein>
    <submittedName>
        <fullName evidence="2">Uncharacterized protein</fullName>
    </submittedName>
</protein>
<organism evidence="2 3">
    <name type="scientific">Moraxella caprae</name>
    <dbReference type="NCBI Taxonomy" id="90240"/>
    <lineage>
        <taxon>Bacteria</taxon>
        <taxon>Pseudomonadati</taxon>
        <taxon>Pseudomonadota</taxon>
        <taxon>Gammaproteobacteria</taxon>
        <taxon>Moraxellales</taxon>
        <taxon>Moraxellaceae</taxon>
        <taxon>Moraxella</taxon>
    </lineage>
</organism>
<evidence type="ECO:0000256" key="1">
    <source>
        <dbReference type="SAM" id="Phobius"/>
    </source>
</evidence>
<gene>
    <name evidence="2" type="ORF">NCTC12877_01762</name>
</gene>
<dbReference type="RefSeq" id="WP_029102778.1">
    <property type="nucleotide sequence ID" value="NZ_UGQB01000004.1"/>
</dbReference>